<evidence type="ECO:0000313" key="2">
    <source>
        <dbReference type="Proteomes" id="UP000288246"/>
    </source>
</evidence>
<dbReference type="RefSeq" id="WP_124341628.1">
    <property type="nucleotide sequence ID" value="NZ_BHYL01000050.1"/>
</dbReference>
<protein>
    <submittedName>
        <fullName evidence="1">Uncharacterized protein</fullName>
    </submittedName>
</protein>
<proteinExistence type="predicted"/>
<gene>
    <name evidence="1" type="ORF">CTKZ_06450</name>
</gene>
<organism evidence="1 2">
    <name type="scientific">Cellulomonas algicola</name>
    <dbReference type="NCBI Taxonomy" id="2071633"/>
    <lineage>
        <taxon>Bacteria</taxon>
        <taxon>Bacillati</taxon>
        <taxon>Actinomycetota</taxon>
        <taxon>Actinomycetes</taxon>
        <taxon>Micrococcales</taxon>
        <taxon>Cellulomonadaceae</taxon>
        <taxon>Cellulomonas</taxon>
    </lineage>
</organism>
<dbReference type="AlphaFoldDB" id="A0A401UWM1"/>
<comment type="caution">
    <text evidence="1">The sequence shown here is derived from an EMBL/GenBank/DDBJ whole genome shotgun (WGS) entry which is preliminary data.</text>
</comment>
<evidence type="ECO:0000313" key="1">
    <source>
        <dbReference type="EMBL" id="GCD19083.1"/>
    </source>
</evidence>
<sequence length="140" mass="13720">MPRTADLRTRATRTGVVVLGLALVGGLTSASAARLDVAAHDRVASGAAVASAPCDVDVTTRLAFEQVGGVDTDRVAAVDVLDVDATACAGRTVAVTGHDAAGSLLLSASGPLPAGATTVRLGGFAPVTATAVRSLVVTLS</sequence>
<keyword evidence="2" id="KW-1185">Reference proteome</keyword>
<name>A0A401UWM1_9CELL</name>
<accession>A0A401UWM1</accession>
<dbReference type="Proteomes" id="UP000288246">
    <property type="component" value="Unassembled WGS sequence"/>
</dbReference>
<dbReference type="EMBL" id="BHYL01000050">
    <property type="protein sequence ID" value="GCD19083.1"/>
    <property type="molecule type" value="Genomic_DNA"/>
</dbReference>
<reference evidence="1 2" key="1">
    <citation type="submission" date="2018-11" db="EMBL/GenBank/DDBJ databases">
        <title>Draft genome sequence of Cellulomonas takizawaensis strain TKZ-21.</title>
        <authorList>
            <person name="Yamamura H."/>
            <person name="Hayashi T."/>
            <person name="Hamada M."/>
            <person name="Serisawa Y."/>
            <person name="Matsuyama K."/>
            <person name="Nakagawa Y."/>
            <person name="Otoguro M."/>
            <person name="Yanagida F."/>
            <person name="Hayakawa M."/>
        </authorList>
    </citation>
    <scope>NUCLEOTIDE SEQUENCE [LARGE SCALE GENOMIC DNA]</scope>
    <source>
        <strain evidence="1 2">TKZ-21</strain>
    </source>
</reference>